<evidence type="ECO:0000256" key="2">
    <source>
        <dbReference type="ARBA" id="ARBA00022747"/>
    </source>
</evidence>
<evidence type="ECO:0000259" key="4">
    <source>
        <dbReference type="Pfam" id="PF01420"/>
    </source>
</evidence>
<dbReference type="RefSeq" id="WP_385876628.1">
    <property type="nucleotide sequence ID" value="NZ_JBHLXE010000052.1"/>
</dbReference>
<dbReference type="PANTHER" id="PTHR30408">
    <property type="entry name" value="TYPE-1 RESTRICTION ENZYME ECOKI SPECIFICITY PROTEIN"/>
    <property type="match status" value="1"/>
</dbReference>
<feature type="domain" description="Type I restriction modification DNA specificity" evidence="4">
    <location>
        <begin position="5"/>
        <end position="183"/>
    </location>
</feature>
<evidence type="ECO:0000256" key="3">
    <source>
        <dbReference type="ARBA" id="ARBA00023125"/>
    </source>
</evidence>
<dbReference type="Gene3D" id="3.90.220.20">
    <property type="entry name" value="DNA methylase specificity domains"/>
    <property type="match status" value="2"/>
</dbReference>
<comment type="caution">
    <text evidence="5">The sequence shown here is derived from an EMBL/GenBank/DDBJ whole genome shotgun (WGS) entry which is preliminary data.</text>
</comment>
<dbReference type="Proteomes" id="UP001589758">
    <property type="component" value="Unassembled WGS sequence"/>
</dbReference>
<proteinExistence type="inferred from homology"/>
<keyword evidence="5" id="KW-0540">Nuclease</keyword>
<dbReference type="EC" id="3.1.21.-" evidence="5"/>
<dbReference type="InterPro" id="IPR000055">
    <property type="entry name" value="Restrct_endonuc_typeI_TRD"/>
</dbReference>
<feature type="domain" description="Type I restriction modification DNA specificity" evidence="4">
    <location>
        <begin position="223"/>
        <end position="371"/>
    </location>
</feature>
<accession>A0ABV6C969</accession>
<dbReference type="EMBL" id="JBHLXE010000052">
    <property type="protein sequence ID" value="MFC0179526.1"/>
    <property type="molecule type" value="Genomic_DNA"/>
</dbReference>
<dbReference type="Gene3D" id="1.10.287.1120">
    <property type="entry name" value="Bipartite methylase S protein"/>
    <property type="match status" value="1"/>
</dbReference>
<dbReference type="Pfam" id="PF01420">
    <property type="entry name" value="Methylase_S"/>
    <property type="match status" value="2"/>
</dbReference>
<sequence length="419" mass="47505">MSVITKKLHELADVFSGYAFRSEDLGEQGIPVIKIKNVNDKIVYKQCDQFLPINFVTERLKKYLLQNDDILVAMTGQGSLGRIGKMINQKEQYIVNQRVGIVRPKVEDASIAGYLFSVLALDEFEDRLYSLGAGAGQPNVSAVDIGNLDIPYLSRSSRMFIAKIRTSYDALIENNNRRITILEEMAQSLYREWFVNFRYPNHEDILDADGKQKLIDSPLGEIPEGWEIKYIKDIGFINTGKTPSKKKEENYSSRDIPFIKTPDMHGGMFIIKTKEMLSKVGADSQKSKYIPNWAICVSCIGTAGVVSISTQISQTNQQINTFIPKSKKHTEFMYFSFKSLKQTIQNYGATGATMTNLSKGKFEALEIVFPEESLLVNFHRITNPIFKQIQVLSSKNENLKQQRDILLPKLISGQIQLKE</sequence>
<evidence type="ECO:0000313" key="6">
    <source>
        <dbReference type="Proteomes" id="UP001589758"/>
    </source>
</evidence>
<reference evidence="5 6" key="1">
    <citation type="submission" date="2024-09" db="EMBL/GenBank/DDBJ databases">
        <authorList>
            <person name="Sun Q."/>
            <person name="Mori K."/>
        </authorList>
    </citation>
    <scope>NUCLEOTIDE SEQUENCE [LARGE SCALE GENOMIC DNA]</scope>
    <source>
        <strain evidence="5 6">CCM 8545</strain>
    </source>
</reference>
<keyword evidence="5" id="KW-0255">Endonuclease</keyword>
<name>A0ABV6C969_9GAMM</name>
<evidence type="ECO:0000313" key="5">
    <source>
        <dbReference type="EMBL" id="MFC0179526.1"/>
    </source>
</evidence>
<gene>
    <name evidence="5" type="ORF">ACFFIT_05385</name>
</gene>
<dbReference type="SUPFAM" id="SSF116734">
    <property type="entry name" value="DNA methylase specificity domain"/>
    <property type="match status" value="2"/>
</dbReference>
<keyword evidence="3" id="KW-0238">DNA-binding</keyword>
<dbReference type="InterPro" id="IPR052021">
    <property type="entry name" value="Type-I_RS_S_subunit"/>
</dbReference>
<dbReference type="GO" id="GO:0016787">
    <property type="term" value="F:hydrolase activity"/>
    <property type="evidence" value="ECO:0007669"/>
    <property type="project" value="UniProtKB-KW"/>
</dbReference>
<keyword evidence="6" id="KW-1185">Reference proteome</keyword>
<evidence type="ECO:0000256" key="1">
    <source>
        <dbReference type="ARBA" id="ARBA00010923"/>
    </source>
</evidence>
<dbReference type="PANTHER" id="PTHR30408:SF13">
    <property type="entry name" value="TYPE I RESTRICTION ENZYME HINDI SPECIFICITY SUBUNIT"/>
    <property type="match status" value="1"/>
</dbReference>
<dbReference type="CDD" id="cd17278">
    <property type="entry name" value="RMtype1_S_LdeBORF1052P-TRD2-CR2"/>
    <property type="match status" value="1"/>
</dbReference>
<protein>
    <submittedName>
        <fullName evidence="5">Restriction endonuclease subunit S</fullName>
        <ecNumber evidence="5">3.1.21.-</ecNumber>
    </submittedName>
</protein>
<keyword evidence="2" id="KW-0680">Restriction system</keyword>
<organism evidence="5 6">
    <name type="scientific">Thorsellia kenyensis</name>
    <dbReference type="NCBI Taxonomy" id="1549888"/>
    <lineage>
        <taxon>Bacteria</taxon>
        <taxon>Pseudomonadati</taxon>
        <taxon>Pseudomonadota</taxon>
        <taxon>Gammaproteobacteria</taxon>
        <taxon>Enterobacterales</taxon>
        <taxon>Thorselliaceae</taxon>
        <taxon>Thorsellia</taxon>
    </lineage>
</organism>
<comment type="similarity">
    <text evidence="1">Belongs to the type-I restriction system S methylase family.</text>
</comment>
<dbReference type="GO" id="GO:0004519">
    <property type="term" value="F:endonuclease activity"/>
    <property type="evidence" value="ECO:0007669"/>
    <property type="project" value="UniProtKB-KW"/>
</dbReference>
<keyword evidence="5" id="KW-0378">Hydrolase</keyword>
<dbReference type="InterPro" id="IPR044946">
    <property type="entry name" value="Restrct_endonuc_typeI_TRD_sf"/>
</dbReference>
<dbReference type="CDD" id="cd17251">
    <property type="entry name" value="RMtype1_S_HinAWORF1578P-TRD2-CR2_like"/>
    <property type="match status" value="1"/>
</dbReference>